<dbReference type="EMBL" id="JASJOU010000001">
    <property type="protein sequence ID" value="MDJ1499134.1"/>
    <property type="molecule type" value="Genomic_DNA"/>
</dbReference>
<comment type="similarity">
    <text evidence="1">Belongs to the UPF0162 family.</text>
</comment>
<gene>
    <name evidence="3" type="ORF">QNI22_00680</name>
</gene>
<evidence type="ECO:0000313" key="4">
    <source>
        <dbReference type="Proteomes" id="UP001232063"/>
    </source>
</evidence>
<sequence length="283" mass="32869">MNTNEIKALVSLLDDDDKEVQLHVEQRIISLGGPVIPFLEAEWETNFNPIVQKKIEELIHTLQFDALKQRLREWKDSETQDLLEGMWLVATYQYPDLSLERLKKDLEQIYYDAWLEFKADVHAYDQVKILNSVMFSKLKFAANTKNFHSPANCMINIVLDSKRGNPISLCVIYMLIAHKLKLPIYGVNLPNLFILTFKTAETQFYINVFNKGIVFSRSDIDSYIKQLNLPPSDIFYEPCSNVDIIKRVLRNLSLAFEKTGDSDKMEEVRLLLDVVTENKESQE</sequence>
<dbReference type="InterPro" id="IPR032698">
    <property type="entry name" value="SirB1_N"/>
</dbReference>
<dbReference type="PANTHER" id="PTHR31350:SF21">
    <property type="entry name" value="F-BOX ONLY PROTEIN 21"/>
    <property type="match status" value="1"/>
</dbReference>
<dbReference type="RefSeq" id="WP_314508672.1">
    <property type="nucleotide sequence ID" value="NZ_JASJOU010000001.1"/>
</dbReference>
<reference evidence="3" key="1">
    <citation type="submission" date="2023-05" db="EMBL/GenBank/DDBJ databases">
        <authorList>
            <person name="Zhang X."/>
        </authorList>
    </citation>
    <scope>NUCLEOTIDE SEQUENCE</scope>
    <source>
        <strain evidence="3">BD1B2-1</strain>
    </source>
</reference>
<accession>A0AAE3R0K8</accession>
<dbReference type="Pfam" id="PF13369">
    <property type="entry name" value="Transglut_core2"/>
    <property type="match status" value="1"/>
</dbReference>
<evidence type="ECO:0000256" key="1">
    <source>
        <dbReference type="ARBA" id="ARBA00007100"/>
    </source>
</evidence>
<protein>
    <submittedName>
        <fullName evidence="3">Transglutaminase-like domain-containing protein</fullName>
    </submittedName>
</protein>
<feature type="domain" description="Protein SirB1 N-terminal" evidence="2">
    <location>
        <begin position="102"/>
        <end position="250"/>
    </location>
</feature>
<evidence type="ECO:0000259" key="2">
    <source>
        <dbReference type="Pfam" id="PF13369"/>
    </source>
</evidence>
<keyword evidence="4" id="KW-1185">Reference proteome</keyword>
<evidence type="ECO:0000313" key="3">
    <source>
        <dbReference type="EMBL" id="MDJ1499134.1"/>
    </source>
</evidence>
<dbReference type="Proteomes" id="UP001232063">
    <property type="component" value="Unassembled WGS sequence"/>
</dbReference>
<comment type="caution">
    <text evidence="3">The sequence shown here is derived from an EMBL/GenBank/DDBJ whole genome shotgun (WGS) entry which is preliminary data.</text>
</comment>
<dbReference type="PANTHER" id="PTHR31350">
    <property type="entry name" value="SI:DKEY-261L7.2"/>
    <property type="match status" value="1"/>
</dbReference>
<name>A0AAE3R0K8_9BACT</name>
<dbReference type="AlphaFoldDB" id="A0AAE3R0K8"/>
<proteinExistence type="inferred from homology"/>
<organism evidence="3 4">
    <name type="scientific">Xanthocytophaga agilis</name>
    <dbReference type="NCBI Taxonomy" id="3048010"/>
    <lineage>
        <taxon>Bacteria</taxon>
        <taxon>Pseudomonadati</taxon>
        <taxon>Bacteroidota</taxon>
        <taxon>Cytophagia</taxon>
        <taxon>Cytophagales</taxon>
        <taxon>Rhodocytophagaceae</taxon>
        <taxon>Xanthocytophaga</taxon>
    </lineage>
</organism>